<dbReference type="Proteomes" id="UP000694387">
    <property type="component" value="Chromosome 20"/>
</dbReference>
<keyword evidence="3" id="KW-1185">Reference proteome</keyword>
<reference evidence="2" key="3">
    <citation type="submission" date="2025-09" db="UniProtKB">
        <authorList>
            <consortium name="Ensembl"/>
        </authorList>
    </citation>
    <scope>IDENTIFICATION</scope>
</reference>
<dbReference type="Ensembl" id="ENSEAST00005056039.1">
    <property type="protein sequence ID" value="ENSEASP00005046634.1"/>
    <property type="gene ID" value="ENSEASG00005030473.1"/>
</dbReference>
<feature type="compositionally biased region" description="Basic and acidic residues" evidence="1">
    <location>
        <begin position="28"/>
        <end position="40"/>
    </location>
</feature>
<dbReference type="GeneTree" id="ENSGT00660000097475"/>
<feature type="region of interest" description="Disordered" evidence="1">
    <location>
        <begin position="25"/>
        <end position="53"/>
    </location>
</feature>
<sequence length="184" mass="20031">MRGGGIGNCGNLTSLMLPMLSRQLGTTREGRGPGPDKENCDGAGLGGGAARPTVTRRAQAVGAGRSRLCSMCLRCTEDDSTQVNPEGPGRYHPSEVTARQSMARRIENMQNLRKEKRKFSKRFSRPTPVPEPGLLVSTEASLKLTDPSMQQTSSFFIGHKAGICMEEITCQTKIWRFLTSSDIL</sequence>
<evidence type="ECO:0000313" key="2">
    <source>
        <dbReference type="Ensembl" id="ENSEASP00005046634.1"/>
    </source>
</evidence>
<reference evidence="2 3" key="1">
    <citation type="journal article" date="2020" name="Nat. Commun.">
        <title>Donkey genomes provide new insights into domestication and selection for coat color.</title>
        <authorList>
            <person name="Wang"/>
            <person name="C."/>
            <person name="Li"/>
            <person name="H."/>
            <person name="Guo"/>
            <person name="Y."/>
            <person name="Huang"/>
            <person name="J."/>
            <person name="Sun"/>
            <person name="Y."/>
            <person name="Min"/>
            <person name="J."/>
            <person name="Wang"/>
            <person name="J."/>
            <person name="Fang"/>
            <person name="X."/>
            <person name="Zhao"/>
            <person name="Z."/>
            <person name="Wang"/>
            <person name="S."/>
            <person name="Zhang"/>
            <person name="Y."/>
            <person name="Liu"/>
            <person name="Q."/>
            <person name="Jiang"/>
            <person name="Q."/>
            <person name="Wang"/>
            <person name="X."/>
            <person name="Guo"/>
            <person name="Y."/>
            <person name="Yang"/>
            <person name="C."/>
            <person name="Wang"/>
            <person name="Y."/>
            <person name="Tian"/>
            <person name="F."/>
            <person name="Zhuang"/>
            <person name="G."/>
            <person name="Fan"/>
            <person name="Y."/>
            <person name="Gao"/>
            <person name="Q."/>
            <person name="Li"/>
            <person name="Y."/>
            <person name="Ju"/>
            <person name="Z."/>
            <person name="Li"/>
            <person name="J."/>
            <person name="Li"/>
            <person name="R."/>
            <person name="Hou"/>
            <person name="M."/>
            <person name="Yang"/>
            <person name="G."/>
            <person name="Liu"/>
            <person name="G."/>
            <person name="Liu"/>
            <person name="W."/>
            <person name="Guo"/>
            <person name="J."/>
            <person name="Pan"/>
            <person name="S."/>
            <person name="Fan"/>
            <person name="G."/>
            <person name="Zhang"/>
            <person name="W."/>
            <person name="Zhang"/>
            <person name="R."/>
            <person name="Yu"/>
            <person name="J."/>
            <person name="Zhang"/>
            <person name="X."/>
            <person name="Yin"/>
            <person name="Q."/>
            <person name="Ji"/>
            <person name="C."/>
            <person name="Jin"/>
            <person name="Y."/>
            <person name="Yue"/>
            <person name="G."/>
            <person name="Liu"/>
            <person name="M."/>
            <person name="Xu"/>
            <person name="J."/>
            <person name="Liu"/>
            <person name="S."/>
            <person name="Jordana"/>
            <person name="J."/>
            <person name="Noce"/>
            <person name="A."/>
            <person name="Amills"/>
            <person name="M."/>
            <person name="Wu"/>
            <person name="D.D."/>
            <person name="Li"/>
            <person name="S."/>
            <person name="Zhou"/>
            <person name="X. and Zhong"/>
            <person name="J."/>
        </authorList>
    </citation>
    <scope>NUCLEOTIDE SEQUENCE [LARGE SCALE GENOMIC DNA]</scope>
</reference>
<gene>
    <name evidence="2" type="primary">CCDC179</name>
</gene>
<evidence type="ECO:0008006" key="4">
    <source>
        <dbReference type="Google" id="ProtNLM"/>
    </source>
</evidence>
<organism evidence="2 3">
    <name type="scientific">Equus asinus</name>
    <name type="common">Donkey</name>
    <name type="synonym">Equus africanus asinus</name>
    <dbReference type="NCBI Taxonomy" id="9793"/>
    <lineage>
        <taxon>Eukaryota</taxon>
        <taxon>Metazoa</taxon>
        <taxon>Chordata</taxon>
        <taxon>Craniata</taxon>
        <taxon>Vertebrata</taxon>
        <taxon>Euteleostomi</taxon>
        <taxon>Mammalia</taxon>
        <taxon>Eutheria</taxon>
        <taxon>Laurasiatheria</taxon>
        <taxon>Perissodactyla</taxon>
        <taxon>Equidae</taxon>
        <taxon>Equus</taxon>
    </lineage>
</organism>
<accession>A0A9L0J0I1</accession>
<dbReference type="AlphaFoldDB" id="A0A9L0J0I1"/>
<proteinExistence type="predicted"/>
<name>A0A9L0J0I1_EQUAS</name>
<reference evidence="2" key="2">
    <citation type="submission" date="2025-08" db="UniProtKB">
        <authorList>
            <consortium name="Ensembl"/>
        </authorList>
    </citation>
    <scope>IDENTIFICATION</scope>
</reference>
<evidence type="ECO:0000313" key="3">
    <source>
        <dbReference type="Proteomes" id="UP000694387"/>
    </source>
</evidence>
<protein>
    <recommendedName>
        <fullName evidence="4">Coiled-coil domain containing 179</fullName>
    </recommendedName>
</protein>
<evidence type="ECO:0000256" key="1">
    <source>
        <dbReference type="SAM" id="MobiDB-lite"/>
    </source>
</evidence>